<dbReference type="InterPro" id="IPR000845">
    <property type="entry name" value="Nucleoside_phosphorylase_d"/>
</dbReference>
<sequence>METLQQSLFSNDQYTVGWISALPIELAAAKGMLDEEHGAPQTPAAEADQNSYLLGKIGSFKVVVACLPKDQIGSVSAAVVARDMVSTFPKIRIGLLVGIGAGIPDEDNDIRLGDVVISSDKASGGVVVYDFGKRLADGSFQSISTLNRPPRSLSSALVQLEAAHMTRENHISHYIDTMLLKYPFMRKAGYGRPTQDTDRLFETEYKHSAGRTCDKCDPSEEVSREPRYDEYPVIHYGTIATGDSVIKHAPTREELKQKHNAICLEMEASGLMNNFPCLVIRGISDYADSHKNDRWHAYAAAAAAGCAKEVLQYVQPKEVDMASAANEVLVSKDVSEIKAVIMTERVKNILDWISPLDFSVQQKLAFKTRQQGTGLYKRIFIVIDGLDEYLPSKPEERRKLQSELFKLQNDFPVNILATSRFVSEILGDFEGFPRKEIRAVDEDVLNYANTRIPLLVRGTIPSYPGTQDEVRQSIVSSADGMFLLATLHLDHLMGFPTVGELKEALPLLSRGENGLFGAYDLAMKRIKSQPPACGQLAMKVLFWLTYGRRPLRENELQHALAIRENMEELNLEFMPPAEMIDSFCAGLVIRESDTGIVRLVHGITHQVNPKSS</sequence>
<feature type="domain" description="Nucleoside phosphorylase" evidence="1">
    <location>
        <begin position="19"/>
        <end position="303"/>
    </location>
</feature>
<accession>A0AAD6C2K6</accession>
<dbReference type="PANTHER" id="PTHR46082:SF11">
    <property type="entry name" value="AAA+ ATPASE DOMAIN-CONTAINING PROTEIN-RELATED"/>
    <property type="match status" value="1"/>
</dbReference>
<dbReference type="SUPFAM" id="SSF53167">
    <property type="entry name" value="Purine and uridine phosphorylases"/>
    <property type="match status" value="1"/>
</dbReference>
<keyword evidence="3" id="KW-1185">Reference proteome</keyword>
<proteinExistence type="predicted"/>
<gene>
    <name evidence="2" type="ORF">N7458_007563</name>
</gene>
<reference evidence="2" key="2">
    <citation type="journal article" date="2023" name="IMA Fungus">
        <title>Comparative genomic study of the Penicillium genus elucidates a diverse pangenome and 15 lateral gene transfer events.</title>
        <authorList>
            <person name="Petersen C."/>
            <person name="Sorensen T."/>
            <person name="Nielsen M.R."/>
            <person name="Sondergaard T.E."/>
            <person name="Sorensen J.L."/>
            <person name="Fitzpatrick D.A."/>
            <person name="Frisvad J.C."/>
            <person name="Nielsen K.L."/>
        </authorList>
    </citation>
    <scope>NUCLEOTIDE SEQUENCE</scope>
    <source>
        <strain evidence="2">IBT 16125</strain>
    </source>
</reference>
<name>A0AAD6C2K6_9EURO</name>
<dbReference type="EMBL" id="JAPVEA010000007">
    <property type="protein sequence ID" value="KAJ5443691.1"/>
    <property type="molecule type" value="Genomic_DNA"/>
</dbReference>
<reference evidence="2" key="1">
    <citation type="submission" date="2022-12" db="EMBL/GenBank/DDBJ databases">
        <authorList>
            <person name="Petersen C."/>
        </authorList>
    </citation>
    <scope>NUCLEOTIDE SEQUENCE</scope>
    <source>
        <strain evidence="2">IBT 16125</strain>
    </source>
</reference>
<organism evidence="2 3">
    <name type="scientific">Penicillium daleae</name>
    <dbReference type="NCBI Taxonomy" id="63821"/>
    <lineage>
        <taxon>Eukaryota</taxon>
        <taxon>Fungi</taxon>
        <taxon>Dikarya</taxon>
        <taxon>Ascomycota</taxon>
        <taxon>Pezizomycotina</taxon>
        <taxon>Eurotiomycetes</taxon>
        <taxon>Eurotiomycetidae</taxon>
        <taxon>Eurotiales</taxon>
        <taxon>Aspergillaceae</taxon>
        <taxon>Penicillium</taxon>
    </lineage>
</organism>
<dbReference type="Gene3D" id="3.40.50.1580">
    <property type="entry name" value="Nucleoside phosphorylase domain"/>
    <property type="match status" value="1"/>
</dbReference>
<dbReference type="PANTHER" id="PTHR46082">
    <property type="entry name" value="ATP/GTP-BINDING PROTEIN-RELATED"/>
    <property type="match status" value="1"/>
</dbReference>
<comment type="caution">
    <text evidence="2">The sequence shown here is derived from an EMBL/GenBank/DDBJ whole genome shotgun (WGS) entry which is preliminary data.</text>
</comment>
<dbReference type="GO" id="GO:0009116">
    <property type="term" value="P:nucleoside metabolic process"/>
    <property type="evidence" value="ECO:0007669"/>
    <property type="project" value="InterPro"/>
</dbReference>
<dbReference type="Proteomes" id="UP001213681">
    <property type="component" value="Unassembled WGS sequence"/>
</dbReference>
<dbReference type="GeneID" id="81601188"/>
<evidence type="ECO:0000259" key="1">
    <source>
        <dbReference type="Pfam" id="PF01048"/>
    </source>
</evidence>
<dbReference type="Pfam" id="PF01048">
    <property type="entry name" value="PNP_UDP_1"/>
    <property type="match status" value="1"/>
</dbReference>
<evidence type="ECO:0000313" key="3">
    <source>
        <dbReference type="Proteomes" id="UP001213681"/>
    </source>
</evidence>
<dbReference type="AlphaFoldDB" id="A0AAD6C2K6"/>
<protein>
    <recommendedName>
        <fullName evidence="1">Nucleoside phosphorylase domain-containing protein</fullName>
    </recommendedName>
</protein>
<dbReference type="InterPro" id="IPR035994">
    <property type="entry name" value="Nucleoside_phosphorylase_sf"/>
</dbReference>
<dbReference type="GO" id="GO:0003824">
    <property type="term" value="F:catalytic activity"/>
    <property type="evidence" value="ECO:0007669"/>
    <property type="project" value="InterPro"/>
</dbReference>
<evidence type="ECO:0000313" key="2">
    <source>
        <dbReference type="EMBL" id="KAJ5443691.1"/>
    </source>
</evidence>
<dbReference type="RefSeq" id="XP_056763771.1">
    <property type="nucleotide sequence ID" value="XM_056910945.1"/>
</dbReference>
<dbReference type="InterPro" id="IPR053137">
    <property type="entry name" value="NLR-like"/>
</dbReference>